<protein>
    <recommendedName>
        <fullName evidence="2">Non-homologous end joining protein Ku</fullName>
    </recommendedName>
</protein>
<keyword evidence="1 2" id="KW-0238">DNA-binding</keyword>
<dbReference type="SUPFAM" id="SSF100939">
    <property type="entry name" value="SPOC domain-like"/>
    <property type="match status" value="1"/>
</dbReference>
<dbReference type="PANTHER" id="PTHR41251:SF1">
    <property type="entry name" value="NON-HOMOLOGOUS END JOINING PROTEIN KU"/>
    <property type="match status" value="1"/>
</dbReference>
<feature type="domain" description="Ku" evidence="4">
    <location>
        <begin position="65"/>
        <end position="198"/>
    </location>
</feature>
<sequence length="329" mass="36417">MARPYWSGTIQISLVSFGVKFFVATEYKSEIRFHQISRSTGERVRHQKVLQSAVDNGALEEGAEAASVGKDDIVKGYEYAKGQYVMIEPSEIANLRVPSKHSIAIDQFVNEADIDPAYFEKPYFVTPDGDAQMEAFAVVRKAMRAAKKVGIGKIAFGGREHIVAIKSNDDDEHPGLMAYTIRYQQELRSPMEYFGGLRPVEIDEDQLDLAEQLIKRKTGKFTPEKYQDGYEIALKELVDAKVNNRPIPVDQPAPRHAKVVNLMDALRDSLRGNGAATESPEEDASKKKAPRSEKKADAAKQSSKVLKMPAKKAAPKPAARTGRAHAKSA</sequence>
<evidence type="ECO:0000259" key="4">
    <source>
        <dbReference type="SMART" id="SM00559"/>
    </source>
</evidence>
<accession>A0ABW9KI56</accession>
<proteinExistence type="inferred from homology"/>
<feature type="compositionally biased region" description="Basic and acidic residues" evidence="3">
    <location>
        <begin position="283"/>
        <end position="298"/>
    </location>
</feature>
<dbReference type="RefSeq" id="WP_263412992.1">
    <property type="nucleotide sequence ID" value="NZ_BAABBH010000001.1"/>
</dbReference>
<comment type="subunit">
    <text evidence="2">Homodimer. Interacts with LigD.</text>
</comment>
<organism evidence="5 6">
    <name type="scientific">Terriglobus aquaticus</name>
    <dbReference type="NCBI Taxonomy" id="940139"/>
    <lineage>
        <taxon>Bacteria</taxon>
        <taxon>Pseudomonadati</taxon>
        <taxon>Acidobacteriota</taxon>
        <taxon>Terriglobia</taxon>
        <taxon>Terriglobales</taxon>
        <taxon>Acidobacteriaceae</taxon>
        <taxon>Terriglobus</taxon>
    </lineage>
</organism>
<evidence type="ECO:0000256" key="1">
    <source>
        <dbReference type="ARBA" id="ARBA00023125"/>
    </source>
</evidence>
<gene>
    <name evidence="2" type="primary">ku</name>
    <name evidence="5" type="ORF">ACK2TP_06895</name>
</gene>
<dbReference type="EMBL" id="JBJYXY010000001">
    <property type="protein sequence ID" value="MFN2975484.1"/>
    <property type="molecule type" value="Genomic_DNA"/>
</dbReference>
<dbReference type="PANTHER" id="PTHR41251">
    <property type="entry name" value="NON-HOMOLOGOUS END JOINING PROTEIN KU"/>
    <property type="match status" value="1"/>
</dbReference>
<evidence type="ECO:0000256" key="2">
    <source>
        <dbReference type="HAMAP-Rule" id="MF_01875"/>
    </source>
</evidence>
<dbReference type="Pfam" id="PF02735">
    <property type="entry name" value="Ku"/>
    <property type="match status" value="1"/>
</dbReference>
<evidence type="ECO:0000256" key="3">
    <source>
        <dbReference type="SAM" id="MobiDB-lite"/>
    </source>
</evidence>
<feature type="region of interest" description="Disordered" evidence="3">
    <location>
        <begin position="271"/>
        <end position="329"/>
    </location>
</feature>
<dbReference type="SMART" id="SM00559">
    <property type="entry name" value="Ku78"/>
    <property type="match status" value="1"/>
</dbReference>
<dbReference type="InterPro" id="IPR016194">
    <property type="entry name" value="SPOC-like_C_dom_sf"/>
</dbReference>
<dbReference type="PIRSF" id="PIRSF006493">
    <property type="entry name" value="Prok_Ku"/>
    <property type="match status" value="1"/>
</dbReference>
<comment type="function">
    <text evidence="2">With LigD forms a non-homologous end joining (NHEJ) DNA repair enzyme, which repairs dsDNA breaks with reduced fidelity. Binds linear dsDNA with 5'- and 3'- overhangs but not closed circular dsDNA nor ssDNA. Recruits and stimulates the ligase activity of LigD.</text>
</comment>
<reference evidence="5 6" key="1">
    <citation type="submission" date="2024-12" db="EMBL/GenBank/DDBJ databases">
        <authorList>
            <person name="Lee Y."/>
        </authorList>
    </citation>
    <scope>NUCLEOTIDE SEQUENCE [LARGE SCALE GENOMIC DNA]</scope>
    <source>
        <strain evidence="5 6">03SUJ4</strain>
    </source>
</reference>
<keyword evidence="2" id="KW-0234">DNA repair</keyword>
<dbReference type="InterPro" id="IPR009187">
    <property type="entry name" value="Prok_Ku"/>
</dbReference>
<evidence type="ECO:0000313" key="5">
    <source>
        <dbReference type="EMBL" id="MFN2975484.1"/>
    </source>
</evidence>
<dbReference type="InterPro" id="IPR006164">
    <property type="entry name" value="DNA_bd_Ku70/Ku80"/>
</dbReference>
<keyword evidence="2" id="KW-0227">DNA damage</keyword>
<comment type="similarity">
    <text evidence="2">Belongs to the prokaryotic Ku family.</text>
</comment>
<keyword evidence="6" id="KW-1185">Reference proteome</keyword>
<dbReference type="Proteomes" id="UP001634747">
    <property type="component" value="Unassembled WGS sequence"/>
</dbReference>
<dbReference type="HAMAP" id="MF_01875">
    <property type="entry name" value="Prokaryotic_Ku"/>
    <property type="match status" value="1"/>
</dbReference>
<name>A0ABW9KI56_9BACT</name>
<dbReference type="Gene3D" id="2.40.290.10">
    <property type="match status" value="1"/>
</dbReference>
<comment type="caution">
    <text evidence="5">The sequence shown here is derived from an EMBL/GenBank/DDBJ whole genome shotgun (WGS) entry which is preliminary data.</text>
</comment>
<evidence type="ECO:0000313" key="6">
    <source>
        <dbReference type="Proteomes" id="UP001634747"/>
    </source>
</evidence>
<dbReference type="NCBIfam" id="TIGR02772">
    <property type="entry name" value="Ku_bact"/>
    <property type="match status" value="1"/>
</dbReference>
<keyword evidence="2" id="KW-0233">DNA recombination</keyword>